<dbReference type="Proteomes" id="UP000193498">
    <property type="component" value="Unassembled WGS sequence"/>
</dbReference>
<proteinExistence type="predicted"/>
<accession>A0A1Y1Z848</accession>
<organism evidence="1 2">
    <name type="scientific">Basidiobolus meristosporus CBS 931.73</name>
    <dbReference type="NCBI Taxonomy" id="1314790"/>
    <lineage>
        <taxon>Eukaryota</taxon>
        <taxon>Fungi</taxon>
        <taxon>Fungi incertae sedis</taxon>
        <taxon>Zoopagomycota</taxon>
        <taxon>Entomophthoromycotina</taxon>
        <taxon>Basidiobolomycetes</taxon>
        <taxon>Basidiobolales</taxon>
        <taxon>Basidiobolaceae</taxon>
        <taxon>Basidiobolus</taxon>
    </lineage>
</organism>
<dbReference type="EMBL" id="MCFE01000016">
    <property type="protein sequence ID" value="ORY06432.1"/>
    <property type="molecule type" value="Genomic_DNA"/>
</dbReference>
<gene>
    <name evidence="1" type="ORF">K493DRAFT_310564</name>
</gene>
<sequence length="132" mass="15114">MSPCSDFQLYRANLESLSTPCVPYLRRLNFLDIDITHAIYSVPSTDTYLNDCETSAISVEQLILEVERHQGNYDFSVSADLLQSIIQGLHDHGALSAIIKIVKQMEEKNESHTSFPDEEYRFSLRLIQHSHI</sequence>
<dbReference type="InParanoid" id="A0A1Y1Z848"/>
<keyword evidence="2" id="KW-1185">Reference proteome</keyword>
<name>A0A1Y1Z848_9FUNG</name>
<evidence type="ECO:0000313" key="1">
    <source>
        <dbReference type="EMBL" id="ORY06432.1"/>
    </source>
</evidence>
<protein>
    <submittedName>
        <fullName evidence="1">Uncharacterized protein</fullName>
    </submittedName>
</protein>
<comment type="caution">
    <text evidence="1">The sequence shown here is derived from an EMBL/GenBank/DDBJ whole genome shotgun (WGS) entry which is preliminary data.</text>
</comment>
<evidence type="ECO:0000313" key="2">
    <source>
        <dbReference type="Proteomes" id="UP000193498"/>
    </source>
</evidence>
<reference evidence="1 2" key="1">
    <citation type="submission" date="2016-07" db="EMBL/GenBank/DDBJ databases">
        <title>Pervasive Adenine N6-methylation of Active Genes in Fungi.</title>
        <authorList>
            <consortium name="DOE Joint Genome Institute"/>
            <person name="Mondo S.J."/>
            <person name="Dannebaum R.O."/>
            <person name="Kuo R.C."/>
            <person name="Labutti K."/>
            <person name="Haridas S."/>
            <person name="Kuo A."/>
            <person name="Salamov A."/>
            <person name="Ahrendt S.R."/>
            <person name="Lipzen A."/>
            <person name="Sullivan W."/>
            <person name="Andreopoulos W.B."/>
            <person name="Clum A."/>
            <person name="Lindquist E."/>
            <person name="Daum C."/>
            <person name="Ramamoorthy G.K."/>
            <person name="Gryganskyi A."/>
            <person name="Culley D."/>
            <person name="Magnuson J.K."/>
            <person name="James T.Y."/>
            <person name="O'Malley M.A."/>
            <person name="Stajich J.E."/>
            <person name="Spatafora J.W."/>
            <person name="Visel A."/>
            <person name="Grigoriev I.V."/>
        </authorList>
    </citation>
    <scope>NUCLEOTIDE SEQUENCE [LARGE SCALE GENOMIC DNA]</scope>
    <source>
        <strain evidence="1 2">CBS 931.73</strain>
    </source>
</reference>
<dbReference type="AlphaFoldDB" id="A0A1Y1Z848"/>